<feature type="transmembrane region" description="Helical" evidence="6">
    <location>
        <begin position="192"/>
        <end position="215"/>
    </location>
</feature>
<dbReference type="Gene3D" id="3.30.750.24">
    <property type="entry name" value="STAS domain"/>
    <property type="match status" value="1"/>
</dbReference>
<evidence type="ECO:0000313" key="8">
    <source>
        <dbReference type="EMBL" id="TSJ78026.1"/>
    </source>
</evidence>
<dbReference type="InterPro" id="IPR011547">
    <property type="entry name" value="SLC26A/SulP_dom"/>
</dbReference>
<dbReference type="SUPFAM" id="SSF52091">
    <property type="entry name" value="SpoIIaa-like"/>
    <property type="match status" value="1"/>
</dbReference>
<name>A0A556QN02_9BACT</name>
<feature type="transmembrane region" description="Helical" evidence="6">
    <location>
        <begin position="222"/>
        <end position="239"/>
    </location>
</feature>
<dbReference type="PANTHER" id="PTHR11814">
    <property type="entry name" value="SULFATE TRANSPORTER"/>
    <property type="match status" value="1"/>
</dbReference>
<organism evidence="8 9">
    <name type="scientific">Rariglobus hedericola</name>
    <dbReference type="NCBI Taxonomy" id="2597822"/>
    <lineage>
        <taxon>Bacteria</taxon>
        <taxon>Pseudomonadati</taxon>
        <taxon>Verrucomicrobiota</taxon>
        <taxon>Opitutia</taxon>
        <taxon>Opitutales</taxon>
        <taxon>Opitutaceae</taxon>
        <taxon>Rariglobus</taxon>
    </lineage>
</organism>
<reference evidence="8 9" key="1">
    <citation type="submission" date="2019-07" db="EMBL/GenBank/DDBJ databases">
        <title>Description of 53C-WASEF.</title>
        <authorList>
            <person name="Pitt A."/>
            <person name="Hahn M.W."/>
        </authorList>
    </citation>
    <scope>NUCLEOTIDE SEQUENCE [LARGE SCALE GENOMIC DNA]</scope>
    <source>
        <strain evidence="8 9">53C-WASEF</strain>
    </source>
</reference>
<dbReference type="CDD" id="cd07042">
    <property type="entry name" value="STAS_SulP_like_sulfate_transporter"/>
    <property type="match status" value="1"/>
</dbReference>
<dbReference type="InterPro" id="IPR002645">
    <property type="entry name" value="STAS_dom"/>
</dbReference>
<feature type="transmembrane region" description="Helical" evidence="6">
    <location>
        <begin position="354"/>
        <end position="386"/>
    </location>
</feature>
<dbReference type="Pfam" id="PF01740">
    <property type="entry name" value="STAS"/>
    <property type="match status" value="1"/>
</dbReference>
<keyword evidence="2 6" id="KW-0812">Transmembrane</keyword>
<dbReference type="GO" id="GO:0055085">
    <property type="term" value="P:transmembrane transport"/>
    <property type="evidence" value="ECO:0007669"/>
    <property type="project" value="InterPro"/>
</dbReference>
<dbReference type="GO" id="GO:0016020">
    <property type="term" value="C:membrane"/>
    <property type="evidence" value="ECO:0007669"/>
    <property type="project" value="UniProtKB-SubCell"/>
</dbReference>
<dbReference type="Proteomes" id="UP000315648">
    <property type="component" value="Unassembled WGS sequence"/>
</dbReference>
<feature type="transmembrane region" description="Helical" evidence="6">
    <location>
        <begin position="120"/>
        <end position="140"/>
    </location>
</feature>
<comment type="caution">
    <text evidence="8">The sequence shown here is derived from an EMBL/GenBank/DDBJ whole genome shotgun (WGS) entry which is preliminary data.</text>
</comment>
<feature type="transmembrane region" description="Helical" evidence="6">
    <location>
        <begin position="91"/>
        <end position="108"/>
    </location>
</feature>
<protein>
    <submittedName>
        <fullName evidence="8">SulP family inorganic anion transporter</fullName>
    </submittedName>
</protein>
<accession>A0A556QN02</accession>
<feature type="transmembrane region" description="Helical" evidence="6">
    <location>
        <begin position="272"/>
        <end position="294"/>
    </location>
</feature>
<dbReference type="OrthoDB" id="9771198at2"/>
<evidence type="ECO:0000259" key="7">
    <source>
        <dbReference type="PROSITE" id="PS50801"/>
    </source>
</evidence>
<sequence>MEASPAPGALDQIQKHSRKWLRERFPLGEELKTYSWAKLKADFLAGSTVSLVSIPQAIGFALIAGLPPLMVIMSVVVGGFVCALFSSSRHLVFGPTNSISIILAATLYSLSGGSLTPADLALVLALLIGVFQVVAGLAQMGKLTQFISRSVIIAYGTGIGLLLVAGQVPHLLGLAAGHGSFFEALVGAFTHIVHFQFNPFPICMGVLTLLLFWAIEHFLPKLPAELIGLIVLSLFTQHFNLQELGIRTIGDEGALAAALPSFMGMPFGGSEWAVVPPLMSAALAIAILGMLEAVSISKTLASQSGQRLDTNQELVAMGSANIANSFFGAMPGSASFARSAANLHSGARTQVSALLSSLIVLGALFFVAPLINFIPVPALAAHLIRIGLKMINREQIRISWHSTRSDAIVFAVTLCATFFLKLDTAIYVGVGVSLALFLRKASAPSLVEYGFNEQGQLAEIDENQTRGNSAISIVHVEGELFFGAADLFQEQVRLLADDDGIKIVILRMKNARHLDATSVMSLLQLHDYLSKTGRHLLISGINPDVERVLRKSGARKQIGADNIFPAEANLTMSTKRALLRASQLLQQVGSAPSAGVRIFYDRNRENSTGAESPTPIRRGDHDKPGDYQI</sequence>
<feature type="transmembrane region" description="Helical" evidence="6">
    <location>
        <begin position="314"/>
        <end position="334"/>
    </location>
</feature>
<evidence type="ECO:0000256" key="2">
    <source>
        <dbReference type="ARBA" id="ARBA00022692"/>
    </source>
</evidence>
<proteinExistence type="predicted"/>
<keyword evidence="3 6" id="KW-1133">Transmembrane helix</keyword>
<comment type="subcellular location">
    <subcellularLocation>
        <location evidence="1">Membrane</location>
        <topology evidence="1">Multi-pass membrane protein</topology>
    </subcellularLocation>
</comment>
<feature type="transmembrane region" description="Helical" evidence="6">
    <location>
        <begin position="57"/>
        <end position="84"/>
    </location>
</feature>
<dbReference type="Pfam" id="PF00916">
    <property type="entry name" value="Sulfate_transp"/>
    <property type="match status" value="1"/>
</dbReference>
<evidence type="ECO:0000256" key="6">
    <source>
        <dbReference type="SAM" id="Phobius"/>
    </source>
</evidence>
<evidence type="ECO:0000313" key="9">
    <source>
        <dbReference type="Proteomes" id="UP000315648"/>
    </source>
</evidence>
<feature type="transmembrane region" description="Helical" evidence="6">
    <location>
        <begin position="407"/>
        <end position="438"/>
    </location>
</feature>
<feature type="region of interest" description="Disordered" evidence="5">
    <location>
        <begin position="599"/>
        <end position="629"/>
    </location>
</feature>
<dbReference type="InterPro" id="IPR036513">
    <property type="entry name" value="STAS_dom_sf"/>
</dbReference>
<evidence type="ECO:0000256" key="3">
    <source>
        <dbReference type="ARBA" id="ARBA00022989"/>
    </source>
</evidence>
<feature type="compositionally biased region" description="Basic and acidic residues" evidence="5">
    <location>
        <begin position="617"/>
        <end position="629"/>
    </location>
</feature>
<evidence type="ECO:0000256" key="1">
    <source>
        <dbReference type="ARBA" id="ARBA00004141"/>
    </source>
</evidence>
<feature type="domain" description="STAS" evidence="7">
    <location>
        <begin position="461"/>
        <end position="581"/>
    </location>
</feature>
<gene>
    <name evidence="8" type="ORF">FPL22_01570</name>
</gene>
<dbReference type="EMBL" id="VMBG01000001">
    <property type="protein sequence ID" value="TSJ78026.1"/>
    <property type="molecule type" value="Genomic_DNA"/>
</dbReference>
<evidence type="ECO:0000256" key="4">
    <source>
        <dbReference type="ARBA" id="ARBA00023136"/>
    </source>
</evidence>
<dbReference type="PROSITE" id="PS50801">
    <property type="entry name" value="STAS"/>
    <property type="match status" value="1"/>
</dbReference>
<keyword evidence="9" id="KW-1185">Reference proteome</keyword>
<keyword evidence="4 6" id="KW-0472">Membrane</keyword>
<dbReference type="RefSeq" id="WP_144228367.1">
    <property type="nucleotide sequence ID" value="NZ_CBCRVV010000001.1"/>
</dbReference>
<feature type="transmembrane region" description="Helical" evidence="6">
    <location>
        <begin position="152"/>
        <end position="172"/>
    </location>
</feature>
<dbReference type="AlphaFoldDB" id="A0A556QN02"/>
<evidence type="ECO:0000256" key="5">
    <source>
        <dbReference type="SAM" id="MobiDB-lite"/>
    </source>
</evidence>
<dbReference type="InterPro" id="IPR001902">
    <property type="entry name" value="SLC26A/SulP_fam"/>
</dbReference>